<keyword evidence="2 3" id="KW-0040">ANK repeat</keyword>
<dbReference type="PROSITE" id="PS50297">
    <property type="entry name" value="ANK_REP_REGION"/>
    <property type="match status" value="2"/>
</dbReference>
<dbReference type="SUPFAM" id="SSF48403">
    <property type="entry name" value="Ankyrin repeat"/>
    <property type="match status" value="1"/>
</dbReference>
<evidence type="ECO:0000256" key="3">
    <source>
        <dbReference type="PROSITE-ProRule" id="PRU00023"/>
    </source>
</evidence>
<keyword evidence="4" id="KW-0812">Transmembrane</keyword>
<sequence length="871" mass="96571">MFNGNIQHCKDNGAASGEVQQYSENIVVLSKEELEQFNQLKTQGISPSRIVALNKLLADALVDNNFSVFFQGLSSLLKCGKKERIRRNCQFIIYQNSTGYYVIVDSVQSVRALEGRVVGGRIYVCDLGSLGLIFPGNSSERDEFLRSIFSSTFNQEKSVISQVACVSSHSNNVAYNVIDFRKGSLQYALEHGDLAAVSIISSSLSQFKECNGELKKVAKGALIQIIEQQETVSNTLLECANSLLEFKTDNLNLKSEEDRLLQLELERFVSCIRSNHSLLHRICKASYENIVKVIIHIELGELDKKVDPNESHLLKAYHERILGMGYGPDRDSIMSVLVQSDSVNLLKSLFDKYKVDVNAVNSYGYTALHFAAVYNAKKCARFLLSKSNVVLNSAKSGLTPLHLAAGSNSFAVLKLLIKHNANAVNVRDHMGRNIMHHAALGNHIDNLLLCINIGMNVNSQATVYNDTGGIDELNNNARSCTPLHLAIEEGKLEVASCLLSCQDINLSVKNTEGYTPITTVDHNGNSLLHQAVMAGSVELLLKALQLGWQEVILERNRAGKTAFDLTIERNNIACAAILFPYLCEQVKYEPNLLKDILLLTDENGNSFLHQAVAACRSTLVKKILSFYDVNVMSVNTDGDTPLDIAIRVGSVEMVSLLVADNRQSLFSRKGDSYVMELMKKNLLTAEIYQTIKRRTLKKERYCHSKLAISLILTFAVITCAVVLCIMKFQDDLRSIFGTIVRAGYGNTFIMGTAALVLSIIWIGCGIAGGLCIKLKAREKFLRMEISNTRLSNTLDDLDSVNSESSSNKYIRAYMNERSTPSESSDEYDSEARILSSSLRSEKYKAIKSKRLSNVSLLDVSKEMKITSASLR</sequence>
<evidence type="ECO:0000313" key="6">
    <source>
        <dbReference type="Proteomes" id="UP000033546"/>
    </source>
</evidence>
<dbReference type="InterPro" id="IPR002110">
    <property type="entry name" value="Ankyrin_rpt"/>
</dbReference>
<accession>A0A0F3NDJ3</accession>
<dbReference type="AlphaFoldDB" id="A0A0F3NDJ3"/>
<name>A0A0F3NDJ3_9RICK</name>
<dbReference type="PATRIC" id="fig|1359167.3.peg.6"/>
<evidence type="ECO:0000256" key="4">
    <source>
        <dbReference type="SAM" id="Phobius"/>
    </source>
</evidence>
<dbReference type="Proteomes" id="UP000033546">
    <property type="component" value="Unassembled WGS sequence"/>
</dbReference>
<evidence type="ECO:0000256" key="2">
    <source>
        <dbReference type="ARBA" id="ARBA00023043"/>
    </source>
</evidence>
<feature type="transmembrane region" description="Helical" evidence="4">
    <location>
        <begin position="706"/>
        <end position="728"/>
    </location>
</feature>
<dbReference type="PANTHER" id="PTHR24198:SF165">
    <property type="entry name" value="ANKYRIN REPEAT-CONTAINING PROTEIN-RELATED"/>
    <property type="match status" value="1"/>
</dbReference>
<dbReference type="EMBL" id="LANU01000001">
    <property type="protein sequence ID" value="KJV65826.1"/>
    <property type="molecule type" value="Genomic_DNA"/>
</dbReference>
<dbReference type="InterPro" id="IPR036770">
    <property type="entry name" value="Ankyrin_rpt-contain_sf"/>
</dbReference>
<feature type="transmembrane region" description="Helical" evidence="4">
    <location>
        <begin position="748"/>
        <end position="772"/>
    </location>
</feature>
<dbReference type="Gene3D" id="1.25.40.20">
    <property type="entry name" value="Ankyrin repeat-containing domain"/>
    <property type="match status" value="3"/>
</dbReference>
<gene>
    <name evidence="5" type="ORF">EMUCRT_0006</name>
</gene>
<keyword evidence="4" id="KW-0472">Membrane</keyword>
<keyword evidence="1" id="KW-0677">Repeat</keyword>
<feature type="repeat" description="ANK" evidence="3">
    <location>
        <begin position="396"/>
        <end position="428"/>
    </location>
</feature>
<evidence type="ECO:0000313" key="5">
    <source>
        <dbReference type="EMBL" id="KJV65826.1"/>
    </source>
</evidence>
<reference evidence="5 6" key="1">
    <citation type="submission" date="2015-02" db="EMBL/GenBank/DDBJ databases">
        <title>Genome Sequencing of Rickettsiales.</title>
        <authorList>
            <person name="Daugherty S.C."/>
            <person name="Su Q."/>
            <person name="Abolude K."/>
            <person name="Beier-Sexton M."/>
            <person name="Carlyon J.A."/>
            <person name="Carter R."/>
            <person name="Day N.P."/>
            <person name="Dumler S.J."/>
            <person name="Dyachenko V."/>
            <person name="Godinez A."/>
            <person name="Kurtti T.J."/>
            <person name="Lichay M."/>
            <person name="Mullins K.E."/>
            <person name="Ott S."/>
            <person name="Pappas-Brown V."/>
            <person name="Paris D.H."/>
            <person name="Patel P."/>
            <person name="Richards A.L."/>
            <person name="Sadzewicz L."/>
            <person name="Sears K."/>
            <person name="Seidman D."/>
            <person name="Sengamalay N."/>
            <person name="Stenos J."/>
            <person name="Tallon L.J."/>
            <person name="Vincent G."/>
            <person name="Fraser C.M."/>
            <person name="Munderloh U."/>
            <person name="Dunning-Hotopp J.C."/>
        </authorList>
    </citation>
    <scope>NUCLEOTIDE SEQUENCE [LARGE SCALE GENOMIC DNA]</scope>
    <source>
        <strain evidence="5 6">EmCRT</strain>
    </source>
</reference>
<organism evidence="5 6">
    <name type="scientific">Ehrlichia cf. muris str. EmCRT</name>
    <dbReference type="NCBI Taxonomy" id="1359167"/>
    <lineage>
        <taxon>Bacteria</taxon>
        <taxon>Pseudomonadati</taxon>
        <taxon>Pseudomonadota</taxon>
        <taxon>Alphaproteobacteria</taxon>
        <taxon>Rickettsiales</taxon>
        <taxon>Anaplasmataceae</taxon>
        <taxon>Ehrlichia</taxon>
    </lineage>
</organism>
<comment type="caution">
    <text evidence="5">The sequence shown here is derived from an EMBL/GenBank/DDBJ whole genome shotgun (WGS) entry which is preliminary data.</text>
</comment>
<dbReference type="PROSITE" id="PS50088">
    <property type="entry name" value="ANK_REPEAT"/>
    <property type="match status" value="2"/>
</dbReference>
<dbReference type="SMART" id="SM00248">
    <property type="entry name" value="ANK"/>
    <property type="match status" value="10"/>
</dbReference>
<protein>
    <submittedName>
        <fullName evidence="5">Ankyrin repeat family protein</fullName>
    </submittedName>
</protein>
<proteinExistence type="predicted"/>
<dbReference type="Pfam" id="PF12796">
    <property type="entry name" value="Ank_2"/>
    <property type="match status" value="3"/>
</dbReference>
<dbReference type="Pfam" id="PF00023">
    <property type="entry name" value="Ank"/>
    <property type="match status" value="1"/>
</dbReference>
<dbReference type="RefSeq" id="WP_045804443.1">
    <property type="nucleotide sequence ID" value="NZ_LANU01000001.1"/>
</dbReference>
<keyword evidence="4" id="KW-1133">Transmembrane helix</keyword>
<evidence type="ECO:0000256" key="1">
    <source>
        <dbReference type="ARBA" id="ARBA00022737"/>
    </source>
</evidence>
<feature type="repeat" description="ANK" evidence="3">
    <location>
        <begin position="637"/>
        <end position="658"/>
    </location>
</feature>
<dbReference type="PANTHER" id="PTHR24198">
    <property type="entry name" value="ANKYRIN REPEAT AND PROTEIN KINASE DOMAIN-CONTAINING PROTEIN"/>
    <property type="match status" value="1"/>
</dbReference>